<keyword evidence="3" id="KW-1185">Reference proteome</keyword>
<protein>
    <submittedName>
        <fullName evidence="2">Uncharacterized protein</fullName>
    </submittedName>
</protein>
<dbReference type="AlphaFoldDB" id="A0A6A6CJV3"/>
<evidence type="ECO:0000313" key="3">
    <source>
        <dbReference type="Proteomes" id="UP000799537"/>
    </source>
</evidence>
<reference evidence="2" key="1">
    <citation type="journal article" date="2020" name="Stud. Mycol.">
        <title>101 Dothideomycetes genomes: a test case for predicting lifestyles and emergence of pathogens.</title>
        <authorList>
            <person name="Haridas S."/>
            <person name="Albert R."/>
            <person name="Binder M."/>
            <person name="Bloem J."/>
            <person name="Labutti K."/>
            <person name="Salamov A."/>
            <person name="Andreopoulos B."/>
            <person name="Baker S."/>
            <person name="Barry K."/>
            <person name="Bills G."/>
            <person name="Bluhm B."/>
            <person name="Cannon C."/>
            <person name="Castanera R."/>
            <person name="Culley D."/>
            <person name="Daum C."/>
            <person name="Ezra D."/>
            <person name="Gonzalez J."/>
            <person name="Henrissat B."/>
            <person name="Kuo A."/>
            <person name="Liang C."/>
            <person name="Lipzen A."/>
            <person name="Lutzoni F."/>
            <person name="Magnuson J."/>
            <person name="Mondo S."/>
            <person name="Nolan M."/>
            <person name="Ohm R."/>
            <person name="Pangilinan J."/>
            <person name="Park H.-J."/>
            <person name="Ramirez L."/>
            <person name="Alfaro M."/>
            <person name="Sun H."/>
            <person name="Tritt A."/>
            <person name="Yoshinaga Y."/>
            <person name="Zwiers L.-H."/>
            <person name="Turgeon B."/>
            <person name="Goodwin S."/>
            <person name="Spatafora J."/>
            <person name="Crous P."/>
            <person name="Grigoriev I."/>
        </authorList>
    </citation>
    <scope>NUCLEOTIDE SEQUENCE</scope>
    <source>
        <strain evidence="2">ATCC 36951</strain>
    </source>
</reference>
<name>A0A6A6CJV3_ZASCE</name>
<organism evidence="2 3">
    <name type="scientific">Zasmidium cellare ATCC 36951</name>
    <dbReference type="NCBI Taxonomy" id="1080233"/>
    <lineage>
        <taxon>Eukaryota</taxon>
        <taxon>Fungi</taxon>
        <taxon>Dikarya</taxon>
        <taxon>Ascomycota</taxon>
        <taxon>Pezizomycotina</taxon>
        <taxon>Dothideomycetes</taxon>
        <taxon>Dothideomycetidae</taxon>
        <taxon>Mycosphaerellales</taxon>
        <taxon>Mycosphaerellaceae</taxon>
        <taxon>Zasmidium</taxon>
    </lineage>
</organism>
<feature type="region of interest" description="Disordered" evidence="1">
    <location>
        <begin position="1"/>
        <end position="79"/>
    </location>
</feature>
<feature type="compositionally biased region" description="Basic and acidic residues" evidence="1">
    <location>
        <begin position="42"/>
        <end position="79"/>
    </location>
</feature>
<evidence type="ECO:0000256" key="1">
    <source>
        <dbReference type="SAM" id="MobiDB-lite"/>
    </source>
</evidence>
<gene>
    <name evidence="2" type="ORF">M409DRAFT_22244</name>
</gene>
<proteinExistence type="predicted"/>
<sequence length="176" mass="20391">MARTAKRPCADEPETQRPRTHTKISNNTSYSSPSHLPTTEPTTKHIMDFNNENEREDRIMPSRDTADQEPDQAKEKETAAQKVFSMSEVVQIMLDDMTPKELFQPVRINRTFCDTIAQLPRFQHRMFLTPTKVYHQAERATNGYLRLSEPIELNSTLSSLQMTGLCGRMQWTWKTT</sequence>
<dbReference type="EMBL" id="ML993593">
    <property type="protein sequence ID" value="KAF2167435.1"/>
    <property type="molecule type" value="Genomic_DNA"/>
</dbReference>
<feature type="compositionally biased region" description="Polar residues" evidence="1">
    <location>
        <begin position="23"/>
        <end position="41"/>
    </location>
</feature>
<dbReference type="Proteomes" id="UP000799537">
    <property type="component" value="Unassembled WGS sequence"/>
</dbReference>
<accession>A0A6A6CJV3</accession>
<dbReference type="GeneID" id="54559525"/>
<dbReference type="RefSeq" id="XP_033668324.1">
    <property type="nucleotide sequence ID" value="XM_033806253.1"/>
</dbReference>
<evidence type="ECO:0000313" key="2">
    <source>
        <dbReference type="EMBL" id="KAF2167435.1"/>
    </source>
</evidence>
<feature type="compositionally biased region" description="Basic and acidic residues" evidence="1">
    <location>
        <begin position="8"/>
        <end position="17"/>
    </location>
</feature>